<reference evidence="1 2" key="1">
    <citation type="submission" date="2019-04" db="EMBL/GenBank/DDBJ databases">
        <title>Friends and foes A comparative genomics studyof 23 Aspergillus species from section Flavi.</title>
        <authorList>
            <consortium name="DOE Joint Genome Institute"/>
            <person name="Kjaerbolling I."/>
            <person name="Vesth T."/>
            <person name="Frisvad J.C."/>
            <person name="Nybo J.L."/>
            <person name="Theobald S."/>
            <person name="Kildgaard S."/>
            <person name="Isbrandt T."/>
            <person name="Kuo A."/>
            <person name="Sato A."/>
            <person name="Lyhne E.K."/>
            <person name="Kogle M.E."/>
            <person name="Wiebenga A."/>
            <person name="Kun R.S."/>
            <person name="Lubbers R.J."/>
            <person name="Makela M.R."/>
            <person name="Barry K."/>
            <person name="Chovatia M."/>
            <person name="Clum A."/>
            <person name="Daum C."/>
            <person name="Haridas S."/>
            <person name="He G."/>
            <person name="LaButti K."/>
            <person name="Lipzen A."/>
            <person name="Mondo S."/>
            <person name="Riley R."/>
            <person name="Salamov A."/>
            <person name="Simmons B.A."/>
            <person name="Magnuson J.K."/>
            <person name="Henrissat B."/>
            <person name="Mortensen U.H."/>
            <person name="Larsen T.O."/>
            <person name="Devries R.P."/>
            <person name="Grigoriev I.V."/>
            <person name="Machida M."/>
            <person name="Baker S.E."/>
            <person name="Andersen M.R."/>
        </authorList>
    </citation>
    <scope>NUCLEOTIDE SEQUENCE [LARGE SCALE GENOMIC DNA]</scope>
    <source>
        <strain evidence="1 2">CBS 763.97</strain>
    </source>
</reference>
<organism evidence="1 2">
    <name type="scientific">Aspergillus caelatus</name>
    <dbReference type="NCBI Taxonomy" id="61420"/>
    <lineage>
        <taxon>Eukaryota</taxon>
        <taxon>Fungi</taxon>
        <taxon>Dikarya</taxon>
        <taxon>Ascomycota</taxon>
        <taxon>Pezizomycotina</taxon>
        <taxon>Eurotiomycetes</taxon>
        <taxon>Eurotiomycetidae</taxon>
        <taxon>Eurotiales</taxon>
        <taxon>Aspergillaceae</taxon>
        <taxon>Aspergillus</taxon>
        <taxon>Aspergillus subgen. Circumdati</taxon>
    </lineage>
</organism>
<dbReference type="OrthoDB" id="4364812at2759"/>
<protein>
    <submittedName>
        <fullName evidence="1">Uncharacterized protein</fullName>
    </submittedName>
</protein>
<keyword evidence="2" id="KW-1185">Reference proteome</keyword>
<dbReference type="AlphaFoldDB" id="A0A5N6ZW91"/>
<proteinExistence type="predicted"/>
<sequence length="274" mass="31990">MGFDSDYLPPWGFLPHPPVDLNCSSYIKRHWDLAAVETPDQQRLQLIYQFLELDEILRDWVPLDQFASISRTPTVEEINIILRAWRSDGLRRRAWRILHSDKGAPFFLRTYYNPLDDSDARVKQWVNASEEFADQAWWALLDDRNSFNFGSDWRRIYEILPEVAGPVEIDDYKRYASPDLVNTAREQFKAYLAKEMKDNPDQWKANRDHFIEVVAADLLRTVAAMYMLIADQEAFDTGLLRLVYLDGTIGDRYRVTGDLGKDIYCLTEADLVDP</sequence>
<gene>
    <name evidence="1" type="ORF">BDV27DRAFT_166547</name>
</gene>
<evidence type="ECO:0000313" key="1">
    <source>
        <dbReference type="EMBL" id="KAE8361881.1"/>
    </source>
</evidence>
<dbReference type="GeneID" id="43658664"/>
<dbReference type="Proteomes" id="UP000326268">
    <property type="component" value="Unassembled WGS sequence"/>
</dbReference>
<dbReference type="RefSeq" id="XP_031924962.1">
    <property type="nucleotide sequence ID" value="XM_032074218.1"/>
</dbReference>
<name>A0A5N6ZW91_9EURO</name>
<accession>A0A5N6ZW91</accession>
<evidence type="ECO:0000313" key="2">
    <source>
        <dbReference type="Proteomes" id="UP000326268"/>
    </source>
</evidence>
<dbReference type="EMBL" id="ML737721">
    <property type="protein sequence ID" value="KAE8361881.1"/>
    <property type="molecule type" value="Genomic_DNA"/>
</dbReference>